<evidence type="ECO:0000256" key="2">
    <source>
        <dbReference type="ARBA" id="ARBA00022475"/>
    </source>
</evidence>
<sequence>MLFSKLYEFFKEALIIEESARKNFFIQKLDPRIKIIATFTGIICVSLIQGIILYFIILSATVFLAASGRINLKDFFLRGLTFIVFFTVIISLPLPFTTPGEIIAEANILGLNLTVTKQGVYAALNLVLRVWTALNLLNLLVMSTLFDKITAALSSMHAPRLLTVTFDLTLKYIFVLVHEAIRVSRAQEARRSWKPGFMERVKSVIPVTYNILLRSHLKANNIYHAMLARGFNGDYRSLNQLKIRRSDIIYFLLSTIFFTTIILIDRVLLPGLTFLTSI</sequence>
<dbReference type="Pfam" id="PF02361">
    <property type="entry name" value="CbiQ"/>
    <property type="match status" value="1"/>
</dbReference>
<organism evidence="7 8">
    <name type="scientific">Odinarchaeota yellowstonii (strain LCB_4)</name>
    <dbReference type="NCBI Taxonomy" id="1841599"/>
    <lineage>
        <taxon>Archaea</taxon>
        <taxon>Promethearchaeati</taxon>
        <taxon>Candidatus Odinarchaeota</taxon>
        <taxon>Candidatus Odinarchaeia</taxon>
        <taxon>Candidatus Odinarchaeales</taxon>
        <taxon>Candidatus Odinarchaeaceae</taxon>
        <taxon>Candidatus Odinarchaeum</taxon>
    </lineage>
</organism>
<dbReference type="EMBL" id="CP091871">
    <property type="protein sequence ID" value="WEU40247.1"/>
    <property type="molecule type" value="Genomic_DNA"/>
</dbReference>
<feature type="transmembrane region" description="Helical" evidence="6">
    <location>
        <begin position="35"/>
        <end position="63"/>
    </location>
</feature>
<feature type="transmembrane region" description="Helical" evidence="6">
    <location>
        <begin position="75"/>
        <end position="94"/>
    </location>
</feature>
<dbReference type="PANTHER" id="PTHR34857">
    <property type="entry name" value="SLL0384 PROTEIN"/>
    <property type="match status" value="1"/>
</dbReference>
<comment type="subcellular location">
    <subcellularLocation>
        <location evidence="1">Cell membrane</location>
        <topology evidence="1">Multi-pass membrane protein</topology>
    </subcellularLocation>
</comment>
<keyword evidence="4 6" id="KW-1133">Transmembrane helix</keyword>
<keyword evidence="3 6" id="KW-0812">Transmembrane</keyword>
<evidence type="ECO:0000256" key="4">
    <source>
        <dbReference type="ARBA" id="ARBA00022989"/>
    </source>
</evidence>
<dbReference type="NCBIfam" id="TIGR02454">
    <property type="entry name" value="ECF_T_CbiQ"/>
    <property type="match status" value="1"/>
</dbReference>
<reference evidence="7" key="1">
    <citation type="journal article" date="2017" name="Nature">
        <title>Asgard archaea illuminate the origin of eukaryotic cellular complexity.</title>
        <authorList>
            <person name="Zaremba-Niedzwiedzka K."/>
            <person name="Caceres E.F."/>
            <person name="Saw J.H."/>
            <person name="Backstrom D."/>
            <person name="Juzokaite L."/>
            <person name="Vancaester E."/>
            <person name="Seitz K.W."/>
            <person name="Anantharaman K."/>
            <person name="Starnawski P."/>
            <person name="Kjeldsen K.U."/>
            <person name="Scott M.B."/>
            <person name="Nunoura T."/>
            <person name="Banfield J.F."/>
            <person name="Schramm A."/>
            <person name="Baker B.J."/>
            <person name="Spang A."/>
            <person name="Ettema T.J.G."/>
        </authorList>
    </citation>
    <scope>NUCLEOTIDE SEQUENCE</scope>
    <source>
        <strain evidence="7">LCB_4</strain>
    </source>
</reference>
<keyword evidence="2" id="KW-1003">Cell membrane</keyword>
<evidence type="ECO:0000256" key="1">
    <source>
        <dbReference type="ARBA" id="ARBA00004651"/>
    </source>
</evidence>
<dbReference type="CDD" id="cd16914">
    <property type="entry name" value="EcfT"/>
    <property type="match status" value="1"/>
</dbReference>
<keyword evidence="5 6" id="KW-0472">Membrane</keyword>
<evidence type="ECO:0000256" key="5">
    <source>
        <dbReference type="ARBA" id="ARBA00023136"/>
    </source>
</evidence>
<evidence type="ECO:0000313" key="8">
    <source>
        <dbReference type="Proteomes" id="UP000186851"/>
    </source>
</evidence>
<dbReference type="GO" id="GO:0043190">
    <property type="term" value="C:ATP-binding cassette (ABC) transporter complex"/>
    <property type="evidence" value="ECO:0007669"/>
    <property type="project" value="InterPro"/>
</dbReference>
<dbReference type="AlphaFoldDB" id="A0AAF0D247"/>
<dbReference type="Proteomes" id="UP000186851">
    <property type="component" value="Chromosome"/>
</dbReference>
<protein>
    <submittedName>
        <fullName evidence="7">Cobalt ECF transporter T component CbiQ</fullName>
    </submittedName>
</protein>
<feature type="transmembrane region" description="Helical" evidence="6">
    <location>
        <begin position="248"/>
        <end position="269"/>
    </location>
</feature>
<accession>A0AAF0D247</accession>
<evidence type="ECO:0000313" key="7">
    <source>
        <dbReference type="EMBL" id="WEU40247.1"/>
    </source>
</evidence>
<evidence type="ECO:0000256" key="6">
    <source>
        <dbReference type="SAM" id="Phobius"/>
    </source>
</evidence>
<dbReference type="InterPro" id="IPR012809">
    <property type="entry name" value="ECF_CbiQ"/>
</dbReference>
<evidence type="ECO:0000256" key="3">
    <source>
        <dbReference type="ARBA" id="ARBA00022692"/>
    </source>
</evidence>
<dbReference type="InterPro" id="IPR003339">
    <property type="entry name" value="ABC/ECF_trnsptr_transmembrane"/>
</dbReference>
<proteinExistence type="predicted"/>
<dbReference type="GO" id="GO:0006824">
    <property type="term" value="P:cobalt ion transport"/>
    <property type="evidence" value="ECO:0007669"/>
    <property type="project" value="InterPro"/>
</dbReference>
<name>A0AAF0D247_ODILC</name>
<dbReference type="InterPro" id="IPR051611">
    <property type="entry name" value="ECF_transporter_component"/>
</dbReference>
<feature type="transmembrane region" description="Helical" evidence="6">
    <location>
        <begin position="126"/>
        <end position="146"/>
    </location>
</feature>
<dbReference type="KEGG" id="oyw:OdinLCB4_007205"/>
<reference evidence="7" key="2">
    <citation type="journal article" date="2022" name="Nat. Microbiol.">
        <title>A closed Candidatus Odinarchaeum chromosome exposes Asgard archaeal viruses.</title>
        <authorList>
            <person name="Tamarit D."/>
            <person name="Caceres E.F."/>
            <person name="Krupovic M."/>
            <person name="Nijland R."/>
            <person name="Eme L."/>
            <person name="Robinson N.P."/>
            <person name="Ettema T.J.G."/>
        </authorList>
    </citation>
    <scope>NUCLEOTIDE SEQUENCE</scope>
    <source>
        <strain evidence="7">LCB_4</strain>
    </source>
</reference>
<dbReference type="PANTHER" id="PTHR34857:SF2">
    <property type="entry name" value="SLL0384 PROTEIN"/>
    <property type="match status" value="1"/>
</dbReference>
<gene>
    <name evidence="7" type="primary">cbiQ</name>
    <name evidence="7" type="ORF">OdinLCB4_007205</name>
</gene>